<proteinExistence type="predicted"/>
<feature type="non-terminal residue" evidence="2">
    <location>
        <position position="335"/>
    </location>
</feature>
<feature type="region of interest" description="Disordered" evidence="1">
    <location>
        <begin position="27"/>
        <end position="111"/>
    </location>
</feature>
<evidence type="ECO:0000256" key="1">
    <source>
        <dbReference type="SAM" id="MobiDB-lite"/>
    </source>
</evidence>
<accession>A0ABQ5K8D9</accession>
<evidence type="ECO:0000313" key="2">
    <source>
        <dbReference type="EMBL" id="GKT28828.1"/>
    </source>
</evidence>
<dbReference type="EMBL" id="BQXS01000496">
    <property type="protein sequence ID" value="GKT28828.1"/>
    <property type="molecule type" value="Genomic_DNA"/>
</dbReference>
<organism evidence="2 3">
    <name type="scientific">Aduncisulcus paluster</name>
    <dbReference type="NCBI Taxonomy" id="2918883"/>
    <lineage>
        <taxon>Eukaryota</taxon>
        <taxon>Metamonada</taxon>
        <taxon>Carpediemonas-like organisms</taxon>
        <taxon>Aduncisulcus</taxon>
    </lineage>
</organism>
<protein>
    <submittedName>
        <fullName evidence="2">Uncharacterized protein</fullName>
    </submittedName>
</protein>
<feature type="non-terminal residue" evidence="2">
    <location>
        <position position="1"/>
    </location>
</feature>
<comment type="caution">
    <text evidence="2">The sequence shown here is derived from an EMBL/GenBank/DDBJ whole genome shotgun (WGS) entry which is preliminary data.</text>
</comment>
<name>A0ABQ5K8D9_9EUKA</name>
<sequence length="335" mass="37249">SNPPSSPQDPSHDDSVVIVSDASLGMAETIEEDHVHRRAKSRKKSRKRHGKTIVRKKSTRRRMLDEDESNNNVVSTSHSSDRSTLDGCVSEESPMSPDISLNPLKPSRTKKRIKKRKKRVIEAQSSIETGEISRLFESLSASNIPYLLTDLGILVTLGSQRKFQVGDINYNIPTKDVALKVLVHIYEKNPLVRELFDGRISNLQGISNGTSTTIASNRKCLFMFIKSLSDKEDKKFSELDSLAMSTETSGGETSDSPTPLHLFVTPTIHKRATKRQLSKKSESLQNSIIKGRTPAAHGIAHAAVRAADNTWNNLQKKLPRLSDKSPVDIMDDILM</sequence>
<reference evidence="2" key="1">
    <citation type="submission" date="2022-03" db="EMBL/GenBank/DDBJ databases">
        <title>Draft genome sequence of Aduncisulcus paluster, a free-living microaerophilic Fornicata.</title>
        <authorList>
            <person name="Yuyama I."/>
            <person name="Kume K."/>
            <person name="Tamura T."/>
            <person name="Inagaki Y."/>
            <person name="Hashimoto T."/>
        </authorList>
    </citation>
    <scope>NUCLEOTIDE SEQUENCE</scope>
    <source>
        <strain evidence="2">NY0171</strain>
    </source>
</reference>
<gene>
    <name evidence="2" type="ORF">ADUPG1_000892</name>
</gene>
<feature type="compositionally biased region" description="Basic residues" evidence="1">
    <location>
        <begin position="36"/>
        <end position="61"/>
    </location>
</feature>
<evidence type="ECO:0000313" key="3">
    <source>
        <dbReference type="Proteomes" id="UP001057375"/>
    </source>
</evidence>
<keyword evidence="3" id="KW-1185">Reference proteome</keyword>
<dbReference type="Proteomes" id="UP001057375">
    <property type="component" value="Unassembled WGS sequence"/>
</dbReference>